<evidence type="ECO:0000256" key="6">
    <source>
        <dbReference type="ARBA" id="ARBA00022833"/>
    </source>
</evidence>
<evidence type="ECO:0000259" key="10">
    <source>
        <dbReference type="Pfam" id="PF00675"/>
    </source>
</evidence>
<feature type="domain" description="Peptidase M16 N-terminal" evidence="10">
    <location>
        <begin position="606"/>
        <end position="695"/>
    </location>
</feature>
<keyword evidence="3" id="KW-0645">Protease</keyword>
<evidence type="ECO:0000256" key="7">
    <source>
        <dbReference type="ARBA" id="ARBA00023049"/>
    </source>
</evidence>
<evidence type="ECO:0000256" key="1">
    <source>
        <dbReference type="ARBA" id="ARBA00001947"/>
    </source>
</evidence>
<dbReference type="InterPro" id="IPR007863">
    <property type="entry name" value="Peptidase_M16_C"/>
</dbReference>
<dbReference type="InterPro" id="IPR001431">
    <property type="entry name" value="Pept_M16_Zn_BS"/>
</dbReference>
<name>A0ABY2FSG1_9FLAO</name>
<dbReference type="EMBL" id="SOQW01000006">
    <property type="protein sequence ID" value="TDX89834.1"/>
    <property type="molecule type" value="Genomic_DNA"/>
</dbReference>
<dbReference type="Gene3D" id="3.30.830.10">
    <property type="entry name" value="Metalloenzyme, LuxS/M16 peptidase-like"/>
    <property type="match status" value="4"/>
</dbReference>
<keyword evidence="9" id="KW-0732">Signal</keyword>
<dbReference type="Pfam" id="PF05193">
    <property type="entry name" value="Peptidase_M16_C"/>
    <property type="match status" value="2"/>
</dbReference>
<comment type="cofactor">
    <cofactor evidence="1">
        <name>Zn(2+)</name>
        <dbReference type="ChEBI" id="CHEBI:29105"/>
    </cofactor>
</comment>
<evidence type="ECO:0000313" key="12">
    <source>
        <dbReference type="EMBL" id="TDX89834.1"/>
    </source>
</evidence>
<dbReference type="SUPFAM" id="SSF63411">
    <property type="entry name" value="LuxS/MPP-like metallohydrolase"/>
    <property type="match status" value="4"/>
</dbReference>
<feature type="domain" description="Peptidase M16 N-terminal" evidence="10">
    <location>
        <begin position="69"/>
        <end position="113"/>
    </location>
</feature>
<gene>
    <name evidence="12" type="ORF">BCF50_3549</name>
</gene>
<dbReference type="Pfam" id="PF00675">
    <property type="entry name" value="Peptidase_M16"/>
    <property type="match status" value="3"/>
</dbReference>
<organism evidence="12 13">
    <name type="scientific">Chryseobacterium daecheongense</name>
    <dbReference type="NCBI Taxonomy" id="192389"/>
    <lineage>
        <taxon>Bacteria</taxon>
        <taxon>Pseudomonadati</taxon>
        <taxon>Bacteroidota</taxon>
        <taxon>Flavobacteriia</taxon>
        <taxon>Flavobacteriales</taxon>
        <taxon>Weeksellaceae</taxon>
        <taxon>Chryseobacterium group</taxon>
        <taxon>Chryseobacterium</taxon>
    </lineage>
</organism>
<evidence type="ECO:0000259" key="11">
    <source>
        <dbReference type="Pfam" id="PF05193"/>
    </source>
</evidence>
<keyword evidence="4" id="KW-0479">Metal-binding</keyword>
<evidence type="ECO:0000256" key="8">
    <source>
        <dbReference type="RuleBase" id="RU004447"/>
    </source>
</evidence>
<evidence type="ECO:0000256" key="2">
    <source>
        <dbReference type="ARBA" id="ARBA00007261"/>
    </source>
</evidence>
<keyword evidence="7" id="KW-0482">Metalloprotease</keyword>
<feature type="domain" description="Peptidase M16 N-terminal" evidence="10">
    <location>
        <begin position="159"/>
        <end position="258"/>
    </location>
</feature>
<feature type="domain" description="Peptidase M16 C-terminal" evidence="11">
    <location>
        <begin position="274"/>
        <end position="443"/>
    </location>
</feature>
<dbReference type="InterPro" id="IPR011765">
    <property type="entry name" value="Pept_M16_N"/>
</dbReference>
<keyword evidence="5" id="KW-0378">Hydrolase</keyword>
<evidence type="ECO:0000256" key="4">
    <source>
        <dbReference type="ARBA" id="ARBA00022723"/>
    </source>
</evidence>
<sequence>MFFKEIWLNNITMKKFFISVSLFCMISAMAQKFDTQKVTDNQGYTYETVKNDKSGVRVYTLKNGLKVYLAKNDDAPRIQTYIPVRTGSNNDPSDNTGLAHYLEHMVFKGTSHLGTQDWAKEKVLLQQISDLYEQHKAEKDPAKKKELYKKIDEVSQEASKYAIANEYDKAISSLGATGTNAHTSLDETVYKNNIPSNELEKWLKVEKERFSELVLRLFHTELEAVYEEYNRAQDNDGRLVNYALMEALFPKHPNGQQTTIGTSEHLKSPSMVAIHKYFDTYYVPNNMAVVLVGDLDYDKTIKLVDQYFGSFKYKELPMKKMVTEAPMTSIVTRTVKSPTTPRMTIAWRTDSYGTQEARLADMIADILSNRGDAGLIDLNINQKQKTLGAGAYESPFKMYGYFGLVVTPKEGQSFDEAKKLLLDQLELVKKGQFPDWMLKAIINDKKVQRMKSWETADGLATNLYDVYINERTWEQELDEINQYEKITKADIVKFANEFFKDNYVVVYKEKGVNDKLVRVENPGITPIKLNREAQSPFLKDILATKATEIKPEFIDYKEAIQTSQIKDKKISFVKNKYNDIAQVNYIFPFGTDNDKELSLAVSVLEYLGTDKYTPEQLKEEFYKLGISNSFRTSNDQTVITLSGLESNMQKGVELMNHWLTNVKADKAIYDQTVKAILESRAVAKKDKNRIMAALNNYAKYGKDSRMTDIISKERLQSIDVNELMKKVKTINQYPYEVFLYGQEQKTLEKAVKPYIVNTSLQPAKAKEYPEPATEGKVYFTNYDMVQMEMSKVAKGNTVNLGNFGKANVFNEYFGRGLSSIVFQEIRESKSLAYSAYVSYANASEKNHPNYVTNYIGTQANKLPLAVNAMNDLMVQLPQIPAQFENARGSALKQIASNRINRTNIFFNQLALKKLGVDYDIRKDIYAEIQGLTLPQLTNFYNTEVKPVQYNTSIIGKRENLNMESINKMGEFKEVSLEEIFGY</sequence>
<dbReference type="PROSITE" id="PS00143">
    <property type="entry name" value="INSULINASE"/>
    <property type="match status" value="1"/>
</dbReference>
<keyword evidence="13" id="KW-1185">Reference proteome</keyword>
<comment type="caution">
    <text evidence="12">The sequence shown here is derived from an EMBL/GenBank/DDBJ whole genome shotgun (WGS) entry which is preliminary data.</text>
</comment>
<protein>
    <submittedName>
        <fullName evidence="12">Zn-dependent peptidase</fullName>
    </submittedName>
</protein>
<keyword evidence="6" id="KW-0862">Zinc</keyword>
<feature type="signal peptide" evidence="9">
    <location>
        <begin position="1"/>
        <end position="30"/>
    </location>
</feature>
<evidence type="ECO:0000256" key="9">
    <source>
        <dbReference type="SAM" id="SignalP"/>
    </source>
</evidence>
<dbReference type="InterPro" id="IPR050626">
    <property type="entry name" value="Peptidase_M16"/>
</dbReference>
<feature type="domain" description="Peptidase M16 C-terminal" evidence="11">
    <location>
        <begin position="737"/>
        <end position="876"/>
    </location>
</feature>
<accession>A0ABY2FSG1</accession>
<evidence type="ECO:0000313" key="13">
    <source>
        <dbReference type="Proteomes" id="UP000295709"/>
    </source>
</evidence>
<dbReference type="PANTHER" id="PTHR43690">
    <property type="entry name" value="NARDILYSIN"/>
    <property type="match status" value="1"/>
</dbReference>
<proteinExistence type="inferred from homology"/>
<reference evidence="12 13" key="1">
    <citation type="submission" date="2019-03" db="EMBL/GenBank/DDBJ databases">
        <title>Genomic Encyclopedia of Archaeal and Bacterial Type Strains, Phase II (KMG-II): from individual species to whole genera.</title>
        <authorList>
            <person name="Goeker M."/>
        </authorList>
    </citation>
    <scope>NUCLEOTIDE SEQUENCE [LARGE SCALE GENOMIC DNA]</scope>
    <source>
        <strain evidence="12 13">DSM 15235</strain>
    </source>
</reference>
<feature type="chain" id="PRO_5047389477" evidence="9">
    <location>
        <begin position="31"/>
        <end position="982"/>
    </location>
</feature>
<dbReference type="Proteomes" id="UP000295709">
    <property type="component" value="Unassembled WGS sequence"/>
</dbReference>
<evidence type="ECO:0000256" key="3">
    <source>
        <dbReference type="ARBA" id="ARBA00022670"/>
    </source>
</evidence>
<comment type="similarity">
    <text evidence="2 8">Belongs to the peptidase M16 family.</text>
</comment>
<dbReference type="PANTHER" id="PTHR43690:SF17">
    <property type="entry name" value="PROTEIN YHJJ"/>
    <property type="match status" value="1"/>
</dbReference>
<dbReference type="InterPro" id="IPR011249">
    <property type="entry name" value="Metalloenz_LuxS/M16"/>
</dbReference>
<evidence type="ECO:0000256" key="5">
    <source>
        <dbReference type="ARBA" id="ARBA00022801"/>
    </source>
</evidence>